<keyword evidence="3" id="KW-1185">Reference proteome</keyword>
<comment type="caution">
    <text evidence="2">The sequence shown here is derived from an EMBL/GenBank/DDBJ whole genome shotgun (WGS) entry which is preliminary data.</text>
</comment>
<gene>
    <name evidence="2" type="ORF">LARI1_G000699</name>
</gene>
<dbReference type="OrthoDB" id="5305418at2759"/>
<dbReference type="InterPro" id="IPR035186">
    <property type="entry name" value="DUF5308"/>
</dbReference>
<evidence type="ECO:0000313" key="2">
    <source>
        <dbReference type="EMBL" id="TVY21654.1"/>
    </source>
</evidence>
<dbReference type="Proteomes" id="UP000469559">
    <property type="component" value="Unassembled WGS sequence"/>
</dbReference>
<evidence type="ECO:0000256" key="1">
    <source>
        <dbReference type="SAM" id="MobiDB-lite"/>
    </source>
</evidence>
<reference evidence="2 3" key="1">
    <citation type="submission" date="2018-05" db="EMBL/GenBank/DDBJ databases">
        <title>Whole genome sequencing for identification of molecular markers to develop diagnostic detection tools for the regulated plant pathogen Lachnellula willkommii.</title>
        <authorList>
            <person name="Giroux E."/>
            <person name="Bilodeau G."/>
        </authorList>
    </citation>
    <scope>NUCLEOTIDE SEQUENCE [LARGE SCALE GENOMIC DNA]</scope>
    <source>
        <strain evidence="2 3">CBS 203.66</strain>
    </source>
</reference>
<organism evidence="2 3">
    <name type="scientific">Lachnellula arida</name>
    <dbReference type="NCBI Taxonomy" id="1316785"/>
    <lineage>
        <taxon>Eukaryota</taxon>
        <taxon>Fungi</taxon>
        <taxon>Dikarya</taxon>
        <taxon>Ascomycota</taxon>
        <taxon>Pezizomycotina</taxon>
        <taxon>Leotiomycetes</taxon>
        <taxon>Helotiales</taxon>
        <taxon>Lachnaceae</taxon>
        <taxon>Lachnellula</taxon>
    </lineage>
</organism>
<feature type="region of interest" description="Disordered" evidence="1">
    <location>
        <begin position="106"/>
        <end position="155"/>
    </location>
</feature>
<protein>
    <submittedName>
        <fullName evidence="2">Uncharacterized protein</fullName>
    </submittedName>
</protein>
<feature type="compositionally biased region" description="Polar residues" evidence="1">
    <location>
        <begin position="130"/>
        <end position="139"/>
    </location>
</feature>
<dbReference type="AlphaFoldDB" id="A0A8T9BNH5"/>
<dbReference type="Pfam" id="PF17233">
    <property type="entry name" value="DUF5308"/>
    <property type="match status" value="1"/>
</dbReference>
<proteinExistence type="predicted"/>
<evidence type="ECO:0000313" key="3">
    <source>
        <dbReference type="Proteomes" id="UP000469559"/>
    </source>
</evidence>
<accession>A0A8T9BNH5</accession>
<sequence>MANSSTSNLNPNSNPNLAHHLSDPTLTPIISSSTSNAQSQALTALTSTALTAYDSASRLGLGAPQRIMIESTTPGPLILHSYLSPPSPQPRSLHSTTAINNILETAREGLRPLSRNTTTPTEDPETPAEIQTNGTNTSDSLEEEEGSEATNAANAPPLLIGTVVARTADSAGDARRAAARLERVGREFQREWMLRDEGVDGGDGGEEGEG</sequence>
<feature type="region of interest" description="Disordered" evidence="1">
    <location>
        <begin position="1"/>
        <end position="24"/>
    </location>
</feature>
<dbReference type="EMBL" id="QGMF01000010">
    <property type="protein sequence ID" value="TVY21654.1"/>
    <property type="molecule type" value="Genomic_DNA"/>
</dbReference>
<name>A0A8T9BNH5_9HELO</name>